<reference evidence="2 3" key="1">
    <citation type="journal article" date="2016" name="C (Basel)">
        <title>Selective Growth of and Electricity Production by Marine Exoelectrogenic Bacteria in Self-Aggregated Hydrogel of Microbially Reduced Graphene Oxide.</title>
        <authorList>
            <person name="Yoshida N."/>
            <person name="Goto Y."/>
            <person name="Miyata Y."/>
        </authorList>
    </citation>
    <scope>NUCLEOTIDE SEQUENCE [LARGE SCALE GENOMIC DNA]</scope>
    <source>
        <strain evidence="2 3">NIT-T3</strain>
    </source>
</reference>
<gene>
    <name evidence="2" type="ORF">DESUT3_16320</name>
</gene>
<name>A0ABM8HV58_9BACT</name>
<organism evidence="2 3">
    <name type="scientific">Desulfuromonas versatilis</name>
    <dbReference type="NCBI Taxonomy" id="2802975"/>
    <lineage>
        <taxon>Bacteria</taxon>
        <taxon>Pseudomonadati</taxon>
        <taxon>Thermodesulfobacteriota</taxon>
        <taxon>Desulfuromonadia</taxon>
        <taxon>Desulfuromonadales</taxon>
        <taxon>Desulfuromonadaceae</taxon>
        <taxon>Desulfuromonas</taxon>
    </lineage>
</organism>
<dbReference type="Pfam" id="PF08668">
    <property type="entry name" value="HDOD"/>
    <property type="match status" value="1"/>
</dbReference>
<dbReference type="Proteomes" id="UP001319827">
    <property type="component" value="Chromosome"/>
</dbReference>
<dbReference type="RefSeq" id="WP_221252021.1">
    <property type="nucleotide sequence ID" value="NZ_AP024355.1"/>
</dbReference>
<dbReference type="InterPro" id="IPR052340">
    <property type="entry name" value="RNase_Y/CdgJ"/>
</dbReference>
<dbReference type="EMBL" id="AP024355">
    <property type="protein sequence ID" value="BCR04563.1"/>
    <property type="molecule type" value="Genomic_DNA"/>
</dbReference>
<protein>
    <submittedName>
        <fullName evidence="2">HDIG domain protein</fullName>
    </submittedName>
</protein>
<proteinExistence type="predicted"/>
<accession>A0ABM8HV58</accession>
<evidence type="ECO:0000313" key="2">
    <source>
        <dbReference type="EMBL" id="BCR04563.1"/>
    </source>
</evidence>
<evidence type="ECO:0000259" key="1">
    <source>
        <dbReference type="PROSITE" id="PS51833"/>
    </source>
</evidence>
<reference evidence="2 3" key="2">
    <citation type="journal article" date="2021" name="Int. J. Syst. Evol. Microbiol.">
        <title>Isolation and Polyphasic Characterization of Desulfuromonas versatilis sp. Nov., an Electrogenic Bacteria Capable of Versatile Metabolism Isolated from a Graphene Oxide-Reducing Enrichment Culture.</title>
        <authorList>
            <person name="Xie L."/>
            <person name="Yoshida N."/>
            <person name="Ishii S."/>
            <person name="Meng L."/>
        </authorList>
    </citation>
    <scope>NUCLEOTIDE SEQUENCE [LARGE SCALE GENOMIC DNA]</scope>
    <source>
        <strain evidence="2 3">NIT-T3</strain>
    </source>
</reference>
<sequence>MAETFQQIIRELSSLPLEPGTTARILIHLGNPTLSMRALASTIAADPVVAERLLQIARSPLYRISDKELGLEKALVRLGEERVRELVIDSFLDGLCPDATSAGRRLRDDALGCAMAAGIVNRICRTAKSEEAYLAGLLRHVGKMAMHRLDPGTCNRLEEVPGRSQTDDLDEEQRLFSFTHDQLGAALLEHWRFSSLVVQATRNHHGFSQVGDLNLTSCLDPQVYNLAATVSLAEGLCASLGIGVEKPRVDQDLAFQPGAIALSFGDREIDRALCQLQSQWAERT</sequence>
<dbReference type="PANTHER" id="PTHR33525">
    <property type="match status" value="1"/>
</dbReference>
<feature type="domain" description="HDOD" evidence="1">
    <location>
        <begin position="15"/>
        <end position="207"/>
    </location>
</feature>
<dbReference type="Gene3D" id="1.10.3210.10">
    <property type="entry name" value="Hypothetical protein af1432"/>
    <property type="match status" value="1"/>
</dbReference>
<dbReference type="PROSITE" id="PS51833">
    <property type="entry name" value="HDOD"/>
    <property type="match status" value="1"/>
</dbReference>
<keyword evidence="3" id="KW-1185">Reference proteome</keyword>
<dbReference type="SUPFAM" id="SSF109604">
    <property type="entry name" value="HD-domain/PDEase-like"/>
    <property type="match status" value="1"/>
</dbReference>
<evidence type="ECO:0000313" key="3">
    <source>
        <dbReference type="Proteomes" id="UP001319827"/>
    </source>
</evidence>
<dbReference type="InterPro" id="IPR013976">
    <property type="entry name" value="HDOD"/>
</dbReference>
<dbReference type="PANTHER" id="PTHR33525:SF3">
    <property type="entry name" value="RIBONUCLEASE Y"/>
    <property type="match status" value="1"/>
</dbReference>